<sequence>GHSSEDPSANQTPVFIRRKETPDHVQDDTVIYQNRQQEHSVRKPKRRGASFNLRSANNRPTSWQSPGDDCSSAANPMSNGSRSSMLSADNSASNNKRDVSGECYPRQQKLNVMKSSPNLQNYLREDEEMNFTAVPPGSIPSSQSWHSMSGLVGGGHKSACAMNSGDHYRGQPHVMRKSYSYSNSPGRSFSQNDNHESQPFRKSYSESENWDNSLTRSGDIHHSYSASYSGTSKPVSSHVRHLQSQDYENVDMMTYKSGYKDNISVNCDSSRYGSHQTGDNIYVSDGSRMNEVLEESHTSERSHTTDNCYQRPVSPPVPPARDASSLHFGKVSRNHEKYPSWPVTETNFSSRPSCRGDMGSSGTNGVRTNSWSDTSRSNQEFPNKPRMAYQPQLNTHVEERMSPQTMKKYFEENRLKTKKEQFDEHVASELEGEDLDIKQKFPLDKRGKIDISNVRGSDLSYPLPKLDRDGRYMEDKNYAIPSPPQRDGSPIRKRSVDGPFASCQSATDQLHSTTQGIHHRECTPPPPLPDNSPSCVPQAPFGNNVGTSSSSSSHYPYIIRQRAFYNTSTQTDVKNAEVQVEDVNFNNGAGVKREEKCVQARPGSIVGHFEKQQQLQLQKEQNSDYERLIFNRDSSHSMNTRDAGTSPGPSSPQDEAKFEQKDNVEYRHLKQNVMMSKMTIET</sequence>
<gene>
    <name evidence="2" type="ORF">LSH36_344g02022</name>
</gene>
<feature type="non-terminal residue" evidence="2">
    <location>
        <position position="1"/>
    </location>
</feature>
<feature type="region of interest" description="Disordered" evidence="1">
    <location>
        <begin position="342"/>
        <end position="386"/>
    </location>
</feature>
<accession>A0AAD9N2L8</accession>
<evidence type="ECO:0000313" key="2">
    <source>
        <dbReference type="EMBL" id="KAK2151959.1"/>
    </source>
</evidence>
<feature type="region of interest" description="Disordered" evidence="1">
    <location>
        <begin position="475"/>
        <end position="553"/>
    </location>
</feature>
<feature type="compositionally biased region" description="Basic and acidic residues" evidence="1">
    <location>
        <begin position="17"/>
        <end position="27"/>
    </location>
</feature>
<feature type="region of interest" description="Disordered" evidence="1">
    <location>
        <begin position="632"/>
        <end position="669"/>
    </location>
</feature>
<name>A0AAD9N2L8_9ANNE</name>
<feature type="compositionally biased region" description="Polar residues" evidence="1">
    <location>
        <begin position="636"/>
        <end position="653"/>
    </location>
</feature>
<feature type="compositionally biased region" description="Basic and acidic residues" evidence="1">
    <location>
        <begin position="654"/>
        <end position="668"/>
    </location>
</feature>
<dbReference type="AlphaFoldDB" id="A0AAD9N2L8"/>
<feature type="region of interest" description="Disordered" evidence="1">
    <location>
        <begin position="1"/>
        <end position="108"/>
    </location>
</feature>
<dbReference type="EMBL" id="JAODUP010000344">
    <property type="protein sequence ID" value="KAK2151959.1"/>
    <property type="molecule type" value="Genomic_DNA"/>
</dbReference>
<evidence type="ECO:0000256" key="1">
    <source>
        <dbReference type="SAM" id="MobiDB-lite"/>
    </source>
</evidence>
<feature type="compositionally biased region" description="Polar residues" evidence="1">
    <location>
        <begin position="72"/>
        <end position="94"/>
    </location>
</feature>
<proteinExistence type="predicted"/>
<dbReference type="Proteomes" id="UP001208570">
    <property type="component" value="Unassembled WGS sequence"/>
</dbReference>
<feature type="compositionally biased region" description="Basic and acidic residues" evidence="1">
    <location>
        <begin position="295"/>
        <end position="304"/>
    </location>
</feature>
<comment type="caution">
    <text evidence="2">The sequence shown here is derived from an EMBL/GenBank/DDBJ whole genome shotgun (WGS) entry which is preliminary data.</text>
</comment>
<feature type="region of interest" description="Disordered" evidence="1">
    <location>
        <begin position="163"/>
        <end position="211"/>
    </location>
</feature>
<evidence type="ECO:0000313" key="3">
    <source>
        <dbReference type="Proteomes" id="UP001208570"/>
    </source>
</evidence>
<organism evidence="2 3">
    <name type="scientific">Paralvinella palmiformis</name>
    <dbReference type="NCBI Taxonomy" id="53620"/>
    <lineage>
        <taxon>Eukaryota</taxon>
        <taxon>Metazoa</taxon>
        <taxon>Spiralia</taxon>
        <taxon>Lophotrochozoa</taxon>
        <taxon>Annelida</taxon>
        <taxon>Polychaeta</taxon>
        <taxon>Sedentaria</taxon>
        <taxon>Canalipalpata</taxon>
        <taxon>Terebellida</taxon>
        <taxon>Terebelliformia</taxon>
        <taxon>Alvinellidae</taxon>
        <taxon>Paralvinella</taxon>
    </lineage>
</organism>
<feature type="compositionally biased region" description="Polar residues" evidence="1">
    <location>
        <begin position="52"/>
        <end position="65"/>
    </location>
</feature>
<feature type="compositionally biased region" description="Polar residues" evidence="1">
    <location>
        <begin position="1"/>
        <end position="13"/>
    </location>
</feature>
<feature type="compositionally biased region" description="Polar residues" evidence="1">
    <location>
        <begin position="502"/>
        <end position="516"/>
    </location>
</feature>
<feature type="region of interest" description="Disordered" evidence="1">
    <location>
        <begin position="295"/>
        <end position="322"/>
    </location>
</feature>
<feature type="compositionally biased region" description="Basic and acidic residues" evidence="1">
    <location>
        <begin position="193"/>
        <end position="205"/>
    </location>
</feature>
<keyword evidence="3" id="KW-1185">Reference proteome</keyword>
<feature type="compositionally biased region" description="Polar residues" evidence="1">
    <location>
        <begin position="179"/>
        <end position="192"/>
    </location>
</feature>
<reference evidence="2" key="1">
    <citation type="journal article" date="2023" name="Mol. Biol. Evol.">
        <title>Third-Generation Sequencing Reveals the Adaptive Role of the Epigenome in Three Deep-Sea Polychaetes.</title>
        <authorList>
            <person name="Perez M."/>
            <person name="Aroh O."/>
            <person name="Sun Y."/>
            <person name="Lan Y."/>
            <person name="Juniper S.K."/>
            <person name="Young C.R."/>
            <person name="Angers B."/>
            <person name="Qian P.Y."/>
        </authorList>
    </citation>
    <scope>NUCLEOTIDE SEQUENCE</scope>
    <source>
        <strain evidence="2">P08H-3</strain>
    </source>
</reference>
<feature type="compositionally biased region" description="Polar residues" evidence="1">
    <location>
        <begin position="343"/>
        <end position="352"/>
    </location>
</feature>
<feature type="compositionally biased region" description="Polar residues" evidence="1">
    <location>
        <begin position="360"/>
        <end position="381"/>
    </location>
</feature>
<protein>
    <submittedName>
        <fullName evidence="2">Uncharacterized protein</fullName>
    </submittedName>
</protein>